<dbReference type="AlphaFoldDB" id="A0A545V8Z8"/>
<name>A0A545V8Z8_9HYPO</name>
<protein>
    <submittedName>
        <fullName evidence="1">Uncharacterized protein</fullName>
    </submittedName>
</protein>
<dbReference type="Proteomes" id="UP000315783">
    <property type="component" value="Unassembled WGS sequence"/>
</dbReference>
<comment type="caution">
    <text evidence="1">The sequence shown here is derived from an EMBL/GenBank/DDBJ whole genome shotgun (WGS) entry which is preliminary data.</text>
</comment>
<sequence>MTLEHVGAARAVQRACVRFGRSPRPRPLQSHHSRHTEDVRCQNMNILGSYNLAYHEDAIEKKTMIRMKRARMARW</sequence>
<evidence type="ECO:0000313" key="2">
    <source>
        <dbReference type="Proteomes" id="UP000315783"/>
    </source>
</evidence>
<evidence type="ECO:0000313" key="1">
    <source>
        <dbReference type="EMBL" id="TQV98204.1"/>
    </source>
</evidence>
<proteinExistence type="predicted"/>
<reference evidence="1 2" key="1">
    <citation type="journal article" date="2019" name="Appl. Microbiol. Biotechnol.">
        <title>Genome sequence of Isaria javanica and comparative genome analysis insights into family S53 peptidase evolution in fungal entomopathogens.</title>
        <authorList>
            <person name="Lin R."/>
            <person name="Zhang X."/>
            <person name="Xin B."/>
            <person name="Zou M."/>
            <person name="Gao Y."/>
            <person name="Qin F."/>
            <person name="Hu Q."/>
            <person name="Xie B."/>
            <person name="Cheng X."/>
        </authorList>
    </citation>
    <scope>NUCLEOTIDE SEQUENCE [LARGE SCALE GENOMIC DNA]</scope>
    <source>
        <strain evidence="1 2">IJ1G</strain>
    </source>
</reference>
<organism evidence="1 2">
    <name type="scientific">Cordyceps javanica</name>
    <dbReference type="NCBI Taxonomy" id="43265"/>
    <lineage>
        <taxon>Eukaryota</taxon>
        <taxon>Fungi</taxon>
        <taxon>Dikarya</taxon>
        <taxon>Ascomycota</taxon>
        <taxon>Pezizomycotina</taxon>
        <taxon>Sordariomycetes</taxon>
        <taxon>Hypocreomycetidae</taxon>
        <taxon>Hypocreales</taxon>
        <taxon>Cordycipitaceae</taxon>
        <taxon>Cordyceps</taxon>
    </lineage>
</organism>
<accession>A0A545V8Z8</accession>
<gene>
    <name evidence="1" type="ORF">IF1G_02284</name>
</gene>
<keyword evidence="2" id="KW-1185">Reference proteome</keyword>
<dbReference type="EMBL" id="SPUK01000003">
    <property type="protein sequence ID" value="TQV98204.1"/>
    <property type="molecule type" value="Genomic_DNA"/>
</dbReference>